<protein>
    <recommendedName>
        <fullName evidence="6">Chitin-binding type-2 domain-containing protein</fullName>
    </recommendedName>
</protein>
<dbReference type="InterPro" id="IPR013783">
    <property type="entry name" value="Ig-like_fold"/>
</dbReference>
<dbReference type="SMART" id="SM00494">
    <property type="entry name" value="ChtBD2"/>
    <property type="match status" value="1"/>
</dbReference>
<feature type="domain" description="Chitin-binding type-2" evidence="3">
    <location>
        <begin position="332"/>
        <end position="391"/>
    </location>
</feature>
<dbReference type="InterPro" id="IPR036179">
    <property type="entry name" value="Ig-like_dom_sf"/>
</dbReference>
<dbReference type="EMBL" id="BLXT01000055">
    <property type="protein sequence ID" value="GFN74140.1"/>
    <property type="molecule type" value="Genomic_DNA"/>
</dbReference>
<dbReference type="PROSITE" id="PS50940">
    <property type="entry name" value="CHIT_BIND_II"/>
    <property type="match status" value="1"/>
</dbReference>
<feature type="compositionally biased region" description="Low complexity" evidence="1">
    <location>
        <begin position="1"/>
        <end position="87"/>
    </location>
</feature>
<reference evidence="4 5" key="1">
    <citation type="journal article" date="2021" name="Elife">
        <title>Chloroplast acquisition without the gene transfer in kleptoplastic sea slugs, Plakobranchus ocellatus.</title>
        <authorList>
            <person name="Maeda T."/>
            <person name="Takahashi S."/>
            <person name="Yoshida T."/>
            <person name="Shimamura S."/>
            <person name="Takaki Y."/>
            <person name="Nagai Y."/>
            <person name="Toyoda A."/>
            <person name="Suzuki Y."/>
            <person name="Arimoto A."/>
            <person name="Ishii H."/>
            <person name="Satoh N."/>
            <person name="Nishiyama T."/>
            <person name="Hasebe M."/>
            <person name="Maruyama T."/>
            <person name="Minagawa J."/>
            <person name="Obokata J."/>
            <person name="Shigenobu S."/>
        </authorList>
    </citation>
    <scope>NUCLEOTIDE SEQUENCE [LARGE SCALE GENOMIC DNA]</scope>
</reference>
<dbReference type="GO" id="GO:0005576">
    <property type="term" value="C:extracellular region"/>
    <property type="evidence" value="ECO:0007669"/>
    <property type="project" value="InterPro"/>
</dbReference>
<evidence type="ECO:0000313" key="4">
    <source>
        <dbReference type="EMBL" id="GFN74140.1"/>
    </source>
</evidence>
<keyword evidence="5" id="KW-1185">Reference proteome</keyword>
<dbReference type="InterPro" id="IPR036508">
    <property type="entry name" value="Chitin-bd_dom_sf"/>
</dbReference>
<evidence type="ECO:0000313" key="5">
    <source>
        <dbReference type="Proteomes" id="UP000735302"/>
    </source>
</evidence>
<organism evidence="4 5">
    <name type="scientific">Plakobranchus ocellatus</name>
    <dbReference type="NCBI Taxonomy" id="259542"/>
    <lineage>
        <taxon>Eukaryota</taxon>
        <taxon>Metazoa</taxon>
        <taxon>Spiralia</taxon>
        <taxon>Lophotrochozoa</taxon>
        <taxon>Mollusca</taxon>
        <taxon>Gastropoda</taxon>
        <taxon>Heterobranchia</taxon>
        <taxon>Euthyneura</taxon>
        <taxon>Panpulmonata</taxon>
        <taxon>Sacoglossa</taxon>
        <taxon>Placobranchoidea</taxon>
        <taxon>Plakobranchidae</taxon>
        <taxon>Plakobranchus</taxon>
    </lineage>
</organism>
<dbReference type="PROSITE" id="PS50835">
    <property type="entry name" value="IG_LIKE"/>
    <property type="match status" value="1"/>
</dbReference>
<dbReference type="Proteomes" id="UP000735302">
    <property type="component" value="Unassembled WGS sequence"/>
</dbReference>
<evidence type="ECO:0000259" key="2">
    <source>
        <dbReference type="PROSITE" id="PS50835"/>
    </source>
</evidence>
<dbReference type="SUPFAM" id="SSF48726">
    <property type="entry name" value="Immunoglobulin"/>
    <property type="match status" value="1"/>
</dbReference>
<dbReference type="InterPro" id="IPR002557">
    <property type="entry name" value="Chitin-bd_dom"/>
</dbReference>
<feature type="region of interest" description="Disordered" evidence="1">
    <location>
        <begin position="1"/>
        <end position="89"/>
    </location>
</feature>
<dbReference type="InterPro" id="IPR007110">
    <property type="entry name" value="Ig-like_dom"/>
</dbReference>
<evidence type="ECO:0000259" key="3">
    <source>
        <dbReference type="PROSITE" id="PS50940"/>
    </source>
</evidence>
<dbReference type="Pfam" id="PF01607">
    <property type="entry name" value="CBM_14"/>
    <property type="match status" value="1"/>
</dbReference>
<dbReference type="Gene3D" id="2.170.140.10">
    <property type="entry name" value="Chitin binding domain"/>
    <property type="match status" value="1"/>
</dbReference>
<dbReference type="GO" id="GO:0008061">
    <property type="term" value="F:chitin binding"/>
    <property type="evidence" value="ECO:0007669"/>
    <property type="project" value="InterPro"/>
</dbReference>
<dbReference type="Gene3D" id="2.60.40.10">
    <property type="entry name" value="Immunoglobulins"/>
    <property type="match status" value="1"/>
</dbReference>
<dbReference type="AlphaFoldDB" id="A0AAV3XVR1"/>
<name>A0AAV3XVR1_9GAST</name>
<sequence>MNSTTETSISSSSTTPTTSTAEETTTPESTTLSTTATTSATSAPPTTTTFSKTTSEPTTTATSTTTPATTITQKSTTTEASTMSQTTKSTTAITELTSSMITTTVDTTTTQPQYIFITAPRGLLHTATNITCLWTHDQPYGVIVLEAVDIDLGIQTVMVAFRDDGQHGSFYPELFTSSVRQRPEGHLLITTIKNTTCSDASTNLLYRCSVKDNIRQRDATPLFLEIPADVTMTSPPPRYVIERALITVSCEATVQPGGDISLTRRGQTGNTFERMTYLTSDLTTLADDDCYRRLSRTFSIVTEVALNGTNVRCESEQPEGRSNQYLILVIPESLCSSISRGNQVAHPYEASMYVECSDQEPRLIVRNCSPGFVFDIDKVTCVDPYAATVTLAQASIVEGSDLELFCLVNEGNYTTISLLKIDATSSQETLLASFTVDGRNQVESSRVTASRSALPAPLIGTEFQVTLQNAACTDAGSYFCRHDNGQTSTRDVQMLGNGVLFNLSHHRI</sequence>
<feature type="domain" description="Ig-like" evidence="2">
    <location>
        <begin position="384"/>
        <end position="493"/>
    </location>
</feature>
<evidence type="ECO:0008006" key="6">
    <source>
        <dbReference type="Google" id="ProtNLM"/>
    </source>
</evidence>
<dbReference type="SUPFAM" id="SSF57625">
    <property type="entry name" value="Invertebrate chitin-binding proteins"/>
    <property type="match status" value="1"/>
</dbReference>
<gene>
    <name evidence="4" type="ORF">PoB_000064600</name>
</gene>
<proteinExistence type="predicted"/>
<accession>A0AAV3XVR1</accession>
<evidence type="ECO:0000256" key="1">
    <source>
        <dbReference type="SAM" id="MobiDB-lite"/>
    </source>
</evidence>
<comment type="caution">
    <text evidence="4">The sequence shown here is derived from an EMBL/GenBank/DDBJ whole genome shotgun (WGS) entry which is preliminary data.</text>
</comment>